<evidence type="ECO:0000256" key="2">
    <source>
        <dbReference type="ARBA" id="ARBA00022980"/>
    </source>
</evidence>
<dbReference type="InterPro" id="IPR047859">
    <property type="entry name" value="Ribosomal_bL17_CS"/>
</dbReference>
<dbReference type="InterPro" id="IPR000456">
    <property type="entry name" value="Ribosomal_bL17"/>
</dbReference>
<dbReference type="Proteomes" id="UP000520814">
    <property type="component" value="Unassembled WGS sequence"/>
</dbReference>
<keyword evidence="3 5" id="KW-0687">Ribonucleoprotein</keyword>
<evidence type="ECO:0000256" key="6">
    <source>
        <dbReference type="RuleBase" id="RU000661"/>
    </source>
</evidence>
<evidence type="ECO:0000256" key="5">
    <source>
        <dbReference type="RuleBase" id="RU000660"/>
    </source>
</evidence>
<proteinExistence type="inferred from homology"/>
<dbReference type="Pfam" id="PF01196">
    <property type="entry name" value="Ribosomal_L17"/>
    <property type="match status" value="1"/>
</dbReference>
<dbReference type="PROSITE" id="PS01167">
    <property type="entry name" value="RIBOSOMAL_L17"/>
    <property type="match status" value="1"/>
</dbReference>
<reference evidence="7 8" key="1">
    <citation type="submission" date="2020-08" db="EMBL/GenBank/DDBJ databases">
        <title>Genomic Encyclopedia of Type Strains, Phase IV (KMG-IV): sequencing the most valuable type-strain genomes for metagenomic binning, comparative biology and taxonomic classification.</title>
        <authorList>
            <person name="Goeker M."/>
        </authorList>
    </citation>
    <scope>NUCLEOTIDE SEQUENCE [LARGE SCALE GENOMIC DNA]</scope>
    <source>
        <strain evidence="7 8">DSM 23562</strain>
    </source>
</reference>
<dbReference type="InterPro" id="IPR036373">
    <property type="entry name" value="Ribosomal_bL17_sf"/>
</dbReference>
<dbReference type="GO" id="GO:0003735">
    <property type="term" value="F:structural constituent of ribosome"/>
    <property type="evidence" value="ECO:0007669"/>
    <property type="project" value="InterPro"/>
</dbReference>
<comment type="caution">
    <text evidence="7">The sequence shown here is derived from an EMBL/GenBank/DDBJ whole genome shotgun (WGS) entry which is preliminary data.</text>
</comment>
<dbReference type="GO" id="GO:0022625">
    <property type="term" value="C:cytosolic large ribosomal subunit"/>
    <property type="evidence" value="ECO:0007669"/>
    <property type="project" value="TreeGrafter"/>
</dbReference>
<dbReference type="PANTHER" id="PTHR14413">
    <property type="entry name" value="RIBOSOMAL PROTEIN L17"/>
    <property type="match status" value="1"/>
</dbReference>
<dbReference type="AlphaFoldDB" id="A0A7W9W990"/>
<organism evidence="7 8">
    <name type="scientific">Armatimonas rosea</name>
    <dbReference type="NCBI Taxonomy" id="685828"/>
    <lineage>
        <taxon>Bacteria</taxon>
        <taxon>Bacillati</taxon>
        <taxon>Armatimonadota</taxon>
        <taxon>Armatimonadia</taxon>
        <taxon>Armatimonadales</taxon>
        <taxon>Armatimonadaceae</taxon>
        <taxon>Armatimonas</taxon>
    </lineage>
</organism>
<dbReference type="NCBIfam" id="TIGR00059">
    <property type="entry name" value="L17"/>
    <property type="match status" value="1"/>
</dbReference>
<dbReference type="EMBL" id="JACHGW010000005">
    <property type="protein sequence ID" value="MBB6053026.1"/>
    <property type="molecule type" value="Genomic_DNA"/>
</dbReference>
<dbReference type="SUPFAM" id="SSF64263">
    <property type="entry name" value="Prokaryotic ribosomal protein L17"/>
    <property type="match status" value="1"/>
</dbReference>
<protein>
    <recommendedName>
        <fullName evidence="4 6">50S ribosomal protein L17</fullName>
    </recommendedName>
</protein>
<dbReference type="Gene3D" id="3.90.1030.10">
    <property type="entry name" value="Ribosomal protein L17"/>
    <property type="match status" value="1"/>
</dbReference>
<dbReference type="GO" id="GO:0006412">
    <property type="term" value="P:translation"/>
    <property type="evidence" value="ECO:0007669"/>
    <property type="project" value="InterPro"/>
</dbReference>
<name>A0A7W9W990_ARMRO</name>
<comment type="similarity">
    <text evidence="1 5">Belongs to the bacterial ribosomal protein bL17 family.</text>
</comment>
<keyword evidence="2 5" id="KW-0689">Ribosomal protein</keyword>
<accession>A0A7W9W990</accession>
<evidence type="ECO:0000313" key="8">
    <source>
        <dbReference type="Proteomes" id="UP000520814"/>
    </source>
</evidence>
<dbReference type="PANTHER" id="PTHR14413:SF16">
    <property type="entry name" value="LARGE RIBOSOMAL SUBUNIT PROTEIN BL17M"/>
    <property type="match status" value="1"/>
</dbReference>
<evidence type="ECO:0000313" key="7">
    <source>
        <dbReference type="EMBL" id="MBB6053026.1"/>
    </source>
</evidence>
<evidence type="ECO:0000256" key="4">
    <source>
        <dbReference type="ARBA" id="ARBA00035494"/>
    </source>
</evidence>
<sequence length="123" mass="13673">MRHRIGGRQFGLASDARIALLKGLLRSMIIYKKIETTEARAKEIQPMVEKLVTRAKDDSVHSRRIARAAIGGKSASDEDIVKELFTVIAPNFKDRPGGYTRMAHKSVRRGDGAPVVVLEFVND</sequence>
<dbReference type="RefSeq" id="WP_184202917.1">
    <property type="nucleotide sequence ID" value="NZ_JACHGW010000005.1"/>
</dbReference>
<evidence type="ECO:0000256" key="1">
    <source>
        <dbReference type="ARBA" id="ARBA00008777"/>
    </source>
</evidence>
<gene>
    <name evidence="7" type="ORF">HNQ39_004858</name>
</gene>
<evidence type="ECO:0000256" key="3">
    <source>
        <dbReference type="ARBA" id="ARBA00023274"/>
    </source>
</evidence>
<keyword evidence="8" id="KW-1185">Reference proteome</keyword>